<reference evidence="4" key="2">
    <citation type="submission" date="2020-09" db="EMBL/GenBank/DDBJ databases">
        <authorList>
            <person name="Sun Q."/>
            <person name="Ohkuma M."/>
        </authorList>
    </citation>
    <scope>NUCLEOTIDE SEQUENCE</scope>
    <source>
        <strain evidence="4">JCM 19831</strain>
    </source>
</reference>
<reference evidence="4" key="1">
    <citation type="journal article" date="2014" name="Int. J. Syst. Evol. Microbiol.">
        <title>Complete genome sequence of Corynebacterium casei LMG S-19264T (=DSM 44701T), isolated from a smear-ripened cheese.</title>
        <authorList>
            <consortium name="US DOE Joint Genome Institute (JGI-PGF)"/>
            <person name="Walter F."/>
            <person name="Albersmeier A."/>
            <person name="Kalinowski J."/>
            <person name="Ruckert C."/>
        </authorList>
    </citation>
    <scope>NUCLEOTIDE SEQUENCE</scope>
    <source>
        <strain evidence="4">JCM 19831</strain>
    </source>
</reference>
<sequence>MTATVVDLDDDLDDDDDDELDEPVVLTKPPVPPAVTITVRSLMTLAIVSGWLVIYTLGVSSVQQSRTQQQLYNGFREKVALATAPLGGDIPAGTPVALLEAPSIGLRQVVVEGTSSGVMRDGPGHRRDTALPGQPGTSVIYGHAAAFGGPFRQITSLKEGDKITITTGMGIFQYEVQGVRRANAPLPARLASGGSRLTMATAEADGWRSGWAPTNVVYVDAVLKGETTLGPPGRPTSVPVAERAMQADPDALVPLVFWLQASLAVTLGLTWARVRWGGLQTWFVGLPVLLACLWGTVETLAEFLPNLV</sequence>
<comment type="caution">
    <text evidence="4">The sequence shown here is derived from an EMBL/GenBank/DDBJ whole genome shotgun (WGS) entry which is preliminary data.</text>
</comment>
<name>A0A917UAZ8_9ACTN</name>
<dbReference type="AlphaFoldDB" id="A0A917UAZ8"/>
<dbReference type="InterPro" id="IPR005754">
    <property type="entry name" value="Sortase"/>
</dbReference>
<keyword evidence="3" id="KW-0472">Membrane</keyword>
<dbReference type="Pfam" id="PF04203">
    <property type="entry name" value="Sortase"/>
    <property type="match status" value="1"/>
</dbReference>
<dbReference type="Proteomes" id="UP000642070">
    <property type="component" value="Unassembled WGS sequence"/>
</dbReference>
<feature type="transmembrane region" description="Helical" evidence="3">
    <location>
        <begin position="251"/>
        <end position="272"/>
    </location>
</feature>
<evidence type="ECO:0000256" key="2">
    <source>
        <dbReference type="SAM" id="MobiDB-lite"/>
    </source>
</evidence>
<keyword evidence="5" id="KW-1185">Reference proteome</keyword>
<accession>A0A917UAZ8</accession>
<evidence type="ECO:0000256" key="3">
    <source>
        <dbReference type="SAM" id="Phobius"/>
    </source>
</evidence>
<feature type="transmembrane region" description="Helical" evidence="3">
    <location>
        <begin position="37"/>
        <end position="58"/>
    </location>
</feature>
<evidence type="ECO:0000313" key="5">
    <source>
        <dbReference type="Proteomes" id="UP000642070"/>
    </source>
</evidence>
<feature type="region of interest" description="Disordered" evidence="2">
    <location>
        <begin position="1"/>
        <end position="21"/>
    </location>
</feature>
<evidence type="ECO:0000313" key="4">
    <source>
        <dbReference type="EMBL" id="GGM73858.1"/>
    </source>
</evidence>
<feature type="transmembrane region" description="Helical" evidence="3">
    <location>
        <begin position="284"/>
        <end position="304"/>
    </location>
</feature>
<dbReference type="InterPro" id="IPR023365">
    <property type="entry name" value="Sortase_dom-sf"/>
</dbReference>
<dbReference type="RefSeq" id="WP_190256141.1">
    <property type="nucleotide sequence ID" value="NZ_BMPI01000067.1"/>
</dbReference>
<evidence type="ECO:0000256" key="1">
    <source>
        <dbReference type="ARBA" id="ARBA00022801"/>
    </source>
</evidence>
<organism evidence="4 5">
    <name type="scientific">Dactylosporangium sucinum</name>
    <dbReference type="NCBI Taxonomy" id="1424081"/>
    <lineage>
        <taxon>Bacteria</taxon>
        <taxon>Bacillati</taxon>
        <taxon>Actinomycetota</taxon>
        <taxon>Actinomycetes</taxon>
        <taxon>Micromonosporales</taxon>
        <taxon>Micromonosporaceae</taxon>
        <taxon>Dactylosporangium</taxon>
    </lineage>
</organism>
<keyword evidence="3" id="KW-1133">Transmembrane helix</keyword>
<keyword evidence="3" id="KW-0812">Transmembrane</keyword>
<feature type="compositionally biased region" description="Acidic residues" evidence="2">
    <location>
        <begin position="7"/>
        <end position="21"/>
    </location>
</feature>
<dbReference type="GO" id="GO:0016787">
    <property type="term" value="F:hydrolase activity"/>
    <property type="evidence" value="ECO:0007669"/>
    <property type="project" value="UniProtKB-KW"/>
</dbReference>
<protein>
    <submittedName>
        <fullName evidence="4">Sortase</fullName>
    </submittedName>
</protein>
<proteinExistence type="predicted"/>
<dbReference type="SUPFAM" id="SSF63817">
    <property type="entry name" value="Sortase"/>
    <property type="match status" value="1"/>
</dbReference>
<dbReference type="EMBL" id="BMPI01000067">
    <property type="protein sequence ID" value="GGM73858.1"/>
    <property type="molecule type" value="Genomic_DNA"/>
</dbReference>
<keyword evidence="1" id="KW-0378">Hydrolase</keyword>
<gene>
    <name evidence="4" type="ORF">GCM10007977_089270</name>
</gene>
<dbReference type="Gene3D" id="2.40.260.10">
    <property type="entry name" value="Sortase"/>
    <property type="match status" value="1"/>
</dbReference>